<comment type="subcellular location">
    <subcellularLocation>
        <location evidence="5">Cytoplasm</location>
    </subcellularLocation>
</comment>
<feature type="domain" description="YqgF/RNase H-like" evidence="6">
    <location>
        <begin position="1"/>
        <end position="103"/>
    </location>
</feature>
<dbReference type="NCBIfam" id="TIGR00250">
    <property type="entry name" value="RNAse_H_YqgF"/>
    <property type="match status" value="1"/>
</dbReference>
<sequence>MRLLGLDVGSKTVGVAVSDELGITAQKVTTIQIDEDRFNFGMRPLKKIVREYNPSGFVLGLPKNMDGSSGTSVKRSKAYGQRLQEKFGLPIYYSDERLTTVESQRVLVDEAEIHDRHKRKEVIDQMAAVLILQNYLDLNRKD</sequence>
<dbReference type="GeneID" id="78159860"/>
<comment type="function">
    <text evidence="5">Could be a nuclease involved in processing of the 5'-end of pre-16S rRNA.</text>
</comment>
<evidence type="ECO:0000256" key="3">
    <source>
        <dbReference type="ARBA" id="ARBA00022722"/>
    </source>
</evidence>
<dbReference type="InterPro" id="IPR005227">
    <property type="entry name" value="YqgF"/>
</dbReference>
<name>A0A0F4LWZ1_9LACO</name>
<keyword evidence="1 5" id="KW-0963">Cytoplasm</keyword>
<dbReference type="EMBL" id="JXLG01000004">
    <property type="protein sequence ID" value="KJY62066.1"/>
    <property type="molecule type" value="Genomic_DNA"/>
</dbReference>
<dbReference type="STRING" id="303541.JF72_02740"/>
<dbReference type="GO" id="GO:0016788">
    <property type="term" value="F:hydrolase activity, acting on ester bonds"/>
    <property type="evidence" value="ECO:0007669"/>
    <property type="project" value="UniProtKB-UniRule"/>
</dbReference>
<evidence type="ECO:0000256" key="2">
    <source>
        <dbReference type="ARBA" id="ARBA00022517"/>
    </source>
</evidence>
<accession>A0A0F4LWZ1</accession>
<evidence type="ECO:0000259" key="6">
    <source>
        <dbReference type="SMART" id="SM00732"/>
    </source>
</evidence>
<evidence type="ECO:0000256" key="4">
    <source>
        <dbReference type="ARBA" id="ARBA00022801"/>
    </source>
</evidence>
<dbReference type="InterPro" id="IPR012337">
    <property type="entry name" value="RNaseH-like_sf"/>
</dbReference>
<dbReference type="SMART" id="SM00732">
    <property type="entry name" value="YqgFc"/>
    <property type="match status" value="1"/>
</dbReference>
<protein>
    <recommendedName>
        <fullName evidence="5">Putative pre-16S rRNA nuclease</fullName>
        <ecNumber evidence="5">3.1.-.-</ecNumber>
    </recommendedName>
</protein>
<dbReference type="SUPFAM" id="SSF53098">
    <property type="entry name" value="Ribonuclease H-like"/>
    <property type="match status" value="1"/>
</dbReference>
<comment type="similarity">
    <text evidence="5">Belongs to the YqgF HJR family.</text>
</comment>
<dbReference type="PANTHER" id="PTHR33317:SF4">
    <property type="entry name" value="POLYNUCLEOTIDYL TRANSFERASE, RIBONUCLEASE H-LIKE SUPERFAMILY PROTEIN"/>
    <property type="match status" value="1"/>
</dbReference>
<organism evidence="7 8">
    <name type="scientific">Lactobacillus apis</name>
    <dbReference type="NCBI Taxonomy" id="303541"/>
    <lineage>
        <taxon>Bacteria</taxon>
        <taxon>Bacillati</taxon>
        <taxon>Bacillota</taxon>
        <taxon>Bacilli</taxon>
        <taxon>Lactobacillales</taxon>
        <taxon>Lactobacillaceae</taxon>
        <taxon>Lactobacillus</taxon>
    </lineage>
</organism>
<gene>
    <name evidence="7" type="ORF">JF72_02740</name>
</gene>
<keyword evidence="2 5" id="KW-0690">Ribosome biogenesis</keyword>
<evidence type="ECO:0000313" key="7">
    <source>
        <dbReference type="EMBL" id="KJY62066.1"/>
    </source>
</evidence>
<dbReference type="RefSeq" id="WP_046306131.1">
    <property type="nucleotide sequence ID" value="NZ_CAMKYX010000009.1"/>
</dbReference>
<reference evidence="7 8" key="1">
    <citation type="submission" date="2015-01" db="EMBL/GenBank/DDBJ databases">
        <title>Comparative genomics of the lactic acid bacteria isolated from the honey bee gut.</title>
        <authorList>
            <person name="Ellegaard K.M."/>
            <person name="Tamarit D."/>
            <person name="Javelind E."/>
            <person name="Olofsson T."/>
            <person name="Andersson S.G."/>
            <person name="Vasquez A."/>
        </authorList>
    </citation>
    <scope>NUCLEOTIDE SEQUENCE [LARGE SCALE GENOMIC DNA]</scope>
    <source>
        <strain evidence="7 8">Hma11</strain>
    </source>
</reference>
<dbReference type="GO" id="GO:0000967">
    <property type="term" value="P:rRNA 5'-end processing"/>
    <property type="evidence" value="ECO:0007669"/>
    <property type="project" value="UniProtKB-UniRule"/>
</dbReference>
<dbReference type="CDD" id="cd16964">
    <property type="entry name" value="YqgF"/>
    <property type="match status" value="1"/>
</dbReference>
<dbReference type="Pfam" id="PF03652">
    <property type="entry name" value="RuvX"/>
    <property type="match status" value="1"/>
</dbReference>
<dbReference type="InterPro" id="IPR037027">
    <property type="entry name" value="YqgF/RNaseH-like_dom_sf"/>
</dbReference>
<evidence type="ECO:0000256" key="5">
    <source>
        <dbReference type="HAMAP-Rule" id="MF_00651"/>
    </source>
</evidence>
<dbReference type="InterPro" id="IPR006641">
    <property type="entry name" value="YqgF/RNaseH-like_dom"/>
</dbReference>
<evidence type="ECO:0000313" key="8">
    <source>
        <dbReference type="Proteomes" id="UP000033682"/>
    </source>
</evidence>
<dbReference type="EC" id="3.1.-.-" evidence="5"/>
<proteinExistence type="inferred from homology"/>
<keyword evidence="8" id="KW-1185">Reference proteome</keyword>
<dbReference type="Gene3D" id="3.30.420.140">
    <property type="entry name" value="YqgF/RNase H-like domain"/>
    <property type="match status" value="1"/>
</dbReference>
<dbReference type="HOGENOM" id="CLU_098240_2_0_9"/>
<dbReference type="Proteomes" id="UP000033682">
    <property type="component" value="Unassembled WGS sequence"/>
</dbReference>
<dbReference type="HAMAP" id="MF_00651">
    <property type="entry name" value="Nuclease_YqgF"/>
    <property type="match status" value="1"/>
</dbReference>
<keyword evidence="4 5" id="KW-0378">Hydrolase</keyword>
<dbReference type="GO" id="GO:0005829">
    <property type="term" value="C:cytosol"/>
    <property type="evidence" value="ECO:0007669"/>
    <property type="project" value="TreeGrafter"/>
</dbReference>
<evidence type="ECO:0000256" key="1">
    <source>
        <dbReference type="ARBA" id="ARBA00022490"/>
    </source>
</evidence>
<dbReference type="KEGG" id="lapi:DKL56_01580"/>
<keyword evidence="3 5" id="KW-0540">Nuclease</keyword>
<dbReference type="PATRIC" id="fig|303541.3.peg.420"/>
<dbReference type="AlphaFoldDB" id="A0A0F4LWZ1"/>
<dbReference type="GO" id="GO:0004518">
    <property type="term" value="F:nuclease activity"/>
    <property type="evidence" value="ECO:0007669"/>
    <property type="project" value="UniProtKB-KW"/>
</dbReference>
<comment type="caution">
    <text evidence="7">The sequence shown here is derived from an EMBL/GenBank/DDBJ whole genome shotgun (WGS) entry which is preliminary data.</text>
</comment>
<dbReference type="PANTHER" id="PTHR33317">
    <property type="entry name" value="POLYNUCLEOTIDYL TRANSFERASE, RIBONUCLEASE H-LIKE SUPERFAMILY PROTEIN"/>
    <property type="match status" value="1"/>
</dbReference>